<feature type="region of interest" description="Disordered" evidence="1">
    <location>
        <begin position="38"/>
        <end position="88"/>
    </location>
</feature>
<evidence type="ECO:0000313" key="2">
    <source>
        <dbReference type="EMBL" id="KAH0504792.1"/>
    </source>
</evidence>
<evidence type="ECO:0000256" key="1">
    <source>
        <dbReference type="SAM" id="MobiDB-lite"/>
    </source>
</evidence>
<protein>
    <submittedName>
        <fullName evidence="2">Uncharacterized protein</fullName>
    </submittedName>
</protein>
<sequence length="159" mass="17365">MHFFPCSALLACFGNTRENAAFDQSSSADTHSTINVQPMAKAGRHPSHPKVEEERASEKRRDSDMHSEQNGGANGNNSKHNVVQPAETLENVPRCLSDEPDREAVTFQTSIPRPSIIDTPKVMLHARAITGYFLLPTTLPTTSLIATAMEIPLLVLLAC</sequence>
<gene>
    <name evidence="2" type="ORF">LTLLF_181515</name>
</gene>
<dbReference type="Proteomes" id="UP000710432">
    <property type="component" value="Unassembled WGS sequence"/>
</dbReference>
<dbReference type="EMBL" id="JAATJU010024881">
    <property type="protein sequence ID" value="KAH0504792.1"/>
    <property type="molecule type" value="Genomic_DNA"/>
</dbReference>
<evidence type="ECO:0000313" key="3">
    <source>
        <dbReference type="Proteomes" id="UP000710432"/>
    </source>
</evidence>
<reference evidence="2" key="1">
    <citation type="submission" date="2020-03" db="EMBL/GenBank/DDBJ databases">
        <title>Studies in the Genomics of Life Span.</title>
        <authorList>
            <person name="Glass D."/>
        </authorList>
    </citation>
    <scope>NUCLEOTIDE SEQUENCE</scope>
    <source>
        <strain evidence="2">LTLLF</strain>
        <tissue evidence="2">Muscle</tissue>
    </source>
</reference>
<feature type="compositionally biased region" description="Polar residues" evidence="1">
    <location>
        <begin position="68"/>
        <end position="81"/>
    </location>
</feature>
<comment type="caution">
    <text evidence="2">The sequence shown here is derived from an EMBL/GenBank/DDBJ whole genome shotgun (WGS) entry which is preliminary data.</text>
</comment>
<dbReference type="AlphaFoldDB" id="A0A8J6G5G5"/>
<name>A0A8J6G5G5_MICOH</name>
<feature type="compositionally biased region" description="Basic and acidic residues" evidence="1">
    <location>
        <begin position="49"/>
        <end position="67"/>
    </location>
</feature>
<organism evidence="2 3">
    <name type="scientific">Microtus ochrogaster</name>
    <name type="common">Prairie vole</name>
    <dbReference type="NCBI Taxonomy" id="79684"/>
    <lineage>
        <taxon>Eukaryota</taxon>
        <taxon>Metazoa</taxon>
        <taxon>Chordata</taxon>
        <taxon>Craniata</taxon>
        <taxon>Vertebrata</taxon>
        <taxon>Euteleostomi</taxon>
        <taxon>Mammalia</taxon>
        <taxon>Eutheria</taxon>
        <taxon>Euarchontoglires</taxon>
        <taxon>Glires</taxon>
        <taxon>Rodentia</taxon>
        <taxon>Myomorpha</taxon>
        <taxon>Muroidea</taxon>
        <taxon>Cricetidae</taxon>
        <taxon>Arvicolinae</taxon>
        <taxon>Microtus</taxon>
    </lineage>
</organism>
<proteinExistence type="predicted"/>
<accession>A0A8J6G5G5</accession>